<name>A0A8S3C074_9BILA</name>
<feature type="non-terminal residue" evidence="2">
    <location>
        <position position="50"/>
    </location>
</feature>
<reference evidence="2" key="1">
    <citation type="submission" date="2021-02" db="EMBL/GenBank/DDBJ databases">
        <authorList>
            <person name="Nowell W R."/>
        </authorList>
    </citation>
    <scope>NUCLEOTIDE SEQUENCE</scope>
</reference>
<protein>
    <submittedName>
        <fullName evidence="2">Uncharacterized protein</fullName>
    </submittedName>
</protein>
<proteinExistence type="predicted"/>
<evidence type="ECO:0000313" key="1">
    <source>
        <dbReference type="EMBL" id="CAF4838273.1"/>
    </source>
</evidence>
<dbReference type="AlphaFoldDB" id="A0A8S3C074"/>
<dbReference type="Proteomes" id="UP000676336">
    <property type="component" value="Unassembled WGS sequence"/>
</dbReference>
<evidence type="ECO:0000313" key="3">
    <source>
        <dbReference type="Proteomes" id="UP000676336"/>
    </source>
</evidence>
<sequence>MNKDRPFEISDALRQNLQVERVDSQIVQDIANMLFHYDVLPSTDIPVLIC</sequence>
<dbReference type="EMBL" id="CAJOBI010157640">
    <property type="protein sequence ID" value="CAF4838273.1"/>
    <property type="molecule type" value="Genomic_DNA"/>
</dbReference>
<gene>
    <name evidence="1" type="ORF">SMN809_LOCUS48814</name>
    <name evidence="2" type="ORF">SMN809_LOCUS50267</name>
</gene>
<comment type="caution">
    <text evidence="2">The sequence shown here is derived from an EMBL/GenBank/DDBJ whole genome shotgun (WGS) entry which is preliminary data.</text>
</comment>
<organism evidence="2 3">
    <name type="scientific">Rotaria magnacalcarata</name>
    <dbReference type="NCBI Taxonomy" id="392030"/>
    <lineage>
        <taxon>Eukaryota</taxon>
        <taxon>Metazoa</taxon>
        <taxon>Spiralia</taxon>
        <taxon>Gnathifera</taxon>
        <taxon>Rotifera</taxon>
        <taxon>Eurotatoria</taxon>
        <taxon>Bdelloidea</taxon>
        <taxon>Philodinida</taxon>
        <taxon>Philodinidae</taxon>
        <taxon>Rotaria</taxon>
    </lineage>
</organism>
<accession>A0A8S3C074</accession>
<dbReference type="EMBL" id="CAJOBI010165891">
    <property type="protein sequence ID" value="CAF4869518.1"/>
    <property type="molecule type" value="Genomic_DNA"/>
</dbReference>
<evidence type="ECO:0000313" key="2">
    <source>
        <dbReference type="EMBL" id="CAF4869518.1"/>
    </source>
</evidence>